<evidence type="ECO:0000256" key="2">
    <source>
        <dbReference type="SAM" id="SignalP"/>
    </source>
</evidence>
<organism evidence="3 4">
    <name type="scientific">Multifurca ochricompacta</name>
    <dbReference type="NCBI Taxonomy" id="376703"/>
    <lineage>
        <taxon>Eukaryota</taxon>
        <taxon>Fungi</taxon>
        <taxon>Dikarya</taxon>
        <taxon>Basidiomycota</taxon>
        <taxon>Agaricomycotina</taxon>
        <taxon>Agaricomycetes</taxon>
        <taxon>Russulales</taxon>
        <taxon>Russulaceae</taxon>
        <taxon>Multifurca</taxon>
    </lineage>
</organism>
<feature type="compositionally biased region" description="Polar residues" evidence="1">
    <location>
        <begin position="178"/>
        <end position="197"/>
    </location>
</feature>
<accession>A0AAD4QTJ5</accession>
<evidence type="ECO:0000313" key="4">
    <source>
        <dbReference type="Proteomes" id="UP001203297"/>
    </source>
</evidence>
<proteinExistence type="predicted"/>
<sequence>MRATLHFSLLAATLSPTLVHSSPILFTQEYNSSPRSSTQALSESSRPGGVFSSHSPLIRAGSPGLGLGLLGLGSGNGGNGGDASSGSSYAQGGDNLRNDVDDPSNASASSSARLHWKRCQSRPGASGPAGPAPLQQEPNAGVNTNTADDSTGGNPPGGNVPSQSSNSPAQPNQPPPNTDGSPTVPQTSEPDQSTDESTPAVPVLLAPGSNNPSEGSDPPDPQRGSDNPIFPNEPFCDDLFSESLINLWSNNGGDAGDASVGGAKDPGSSTFSGSGGDASGGSVFAAPALINILSNNGGDGGIANSGAIFSKRQDATSYSGPGGDASGGSTEMICSRRLMSRTLDESKGSEDTSSGPRLFGLFARLKKKRDDPPAAYSGKGGDAPGGSIQGDHALINVGSGNGGDGGDAQSGSAYAHGPGAKAYSGAGGNAGGGDVIGRGLVNVRSGRTGDLHLSPRRRDASARPDQGKYPASGGIGARQHYGFAFTNTWPGNGGNGGDASSRDAYAYSRGPSAYSGSSGDALGRPVTGGRYNKAWKRDGNGRNDSGAAAYAGAGGNAAGGSVYGSGGLSKSGKVDR</sequence>
<feature type="compositionally biased region" description="Low complexity" evidence="1">
    <location>
        <begin position="161"/>
        <end position="170"/>
    </location>
</feature>
<feature type="compositionally biased region" description="Polar residues" evidence="1">
    <location>
        <begin position="30"/>
        <end position="45"/>
    </location>
</feature>
<feature type="region of interest" description="Disordered" evidence="1">
    <location>
        <begin position="30"/>
        <end position="57"/>
    </location>
</feature>
<feature type="compositionally biased region" description="Low complexity" evidence="1">
    <location>
        <begin position="84"/>
        <end position="93"/>
    </location>
</feature>
<feature type="region of interest" description="Disordered" evidence="1">
    <location>
        <begin position="342"/>
        <end position="576"/>
    </location>
</feature>
<feature type="compositionally biased region" description="Basic and acidic residues" evidence="1">
    <location>
        <begin position="456"/>
        <end position="466"/>
    </location>
</feature>
<name>A0AAD4QTJ5_9AGAM</name>
<feature type="compositionally biased region" description="Polar residues" evidence="1">
    <location>
        <begin position="136"/>
        <end position="153"/>
    </location>
</feature>
<feature type="compositionally biased region" description="Gly residues" evidence="1">
    <location>
        <begin position="425"/>
        <end position="436"/>
    </location>
</feature>
<feature type="compositionally biased region" description="Gly residues" evidence="1">
    <location>
        <begin position="552"/>
        <end position="569"/>
    </location>
</feature>
<dbReference type="Proteomes" id="UP001203297">
    <property type="component" value="Unassembled WGS sequence"/>
</dbReference>
<gene>
    <name evidence="3" type="ORF">B0F90DRAFT_1813053</name>
</gene>
<protein>
    <submittedName>
        <fullName evidence="3">Uncharacterized protein</fullName>
    </submittedName>
</protein>
<comment type="caution">
    <text evidence="3">The sequence shown here is derived from an EMBL/GenBank/DDBJ whole genome shotgun (WGS) entry which is preliminary data.</text>
</comment>
<feature type="compositionally biased region" description="Gly residues" evidence="1">
    <location>
        <begin position="399"/>
        <end position="408"/>
    </location>
</feature>
<feature type="compositionally biased region" description="Gly residues" evidence="1">
    <location>
        <begin position="378"/>
        <end position="388"/>
    </location>
</feature>
<evidence type="ECO:0000256" key="1">
    <source>
        <dbReference type="SAM" id="MobiDB-lite"/>
    </source>
</evidence>
<feature type="compositionally biased region" description="Low complexity" evidence="1">
    <location>
        <begin position="256"/>
        <end position="272"/>
    </location>
</feature>
<dbReference type="AlphaFoldDB" id="A0AAD4QTJ5"/>
<dbReference type="EMBL" id="WTXG01000001">
    <property type="protein sequence ID" value="KAI0307604.1"/>
    <property type="molecule type" value="Genomic_DNA"/>
</dbReference>
<keyword evidence="4" id="KW-1185">Reference proteome</keyword>
<feature type="signal peptide" evidence="2">
    <location>
        <begin position="1"/>
        <end position="21"/>
    </location>
</feature>
<feature type="compositionally biased region" description="Low complexity" evidence="1">
    <location>
        <begin position="409"/>
        <end position="424"/>
    </location>
</feature>
<feature type="region of interest" description="Disordered" evidence="1">
    <location>
        <begin position="78"/>
        <end position="280"/>
    </location>
</feature>
<feature type="chain" id="PRO_5041992312" evidence="2">
    <location>
        <begin position="22"/>
        <end position="576"/>
    </location>
</feature>
<feature type="compositionally biased region" description="Low complexity" evidence="1">
    <location>
        <begin position="123"/>
        <end position="133"/>
    </location>
</feature>
<reference evidence="3" key="1">
    <citation type="journal article" date="2022" name="New Phytol.">
        <title>Evolutionary transition to the ectomycorrhizal habit in the genomes of a hyperdiverse lineage of mushroom-forming fungi.</title>
        <authorList>
            <person name="Looney B."/>
            <person name="Miyauchi S."/>
            <person name="Morin E."/>
            <person name="Drula E."/>
            <person name="Courty P.E."/>
            <person name="Kohler A."/>
            <person name="Kuo A."/>
            <person name="LaButti K."/>
            <person name="Pangilinan J."/>
            <person name="Lipzen A."/>
            <person name="Riley R."/>
            <person name="Andreopoulos W."/>
            <person name="He G."/>
            <person name="Johnson J."/>
            <person name="Nolan M."/>
            <person name="Tritt A."/>
            <person name="Barry K.W."/>
            <person name="Grigoriev I.V."/>
            <person name="Nagy L.G."/>
            <person name="Hibbett D."/>
            <person name="Henrissat B."/>
            <person name="Matheny P.B."/>
            <person name="Labbe J."/>
            <person name="Martin F.M."/>
        </authorList>
    </citation>
    <scope>NUCLEOTIDE SEQUENCE</scope>
    <source>
        <strain evidence="3">BPL690</strain>
    </source>
</reference>
<keyword evidence="2" id="KW-0732">Signal</keyword>
<evidence type="ECO:0000313" key="3">
    <source>
        <dbReference type="EMBL" id="KAI0307604.1"/>
    </source>
</evidence>